<dbReference type="CDD" id="cd00761">
    <property type="entry name" value="Glyco_tranf_GTA_type"/>
    <property type="match status" value="1"/>
</dbReference>
<dbReference type="EMBL" id="JBAWSX010000005">
    <property type="protein sequence ID" value="MEI4801755.1"/>
    <property type="molecule type" value="Genomic_DNA"/>
</dbReference>
<name>A0ABU8FJB4_9BACI</name>
<protein>
    <submittedName>
        <fullName evidence="6">Glycosyltransferase</fullName>
        <ecNumber evidence="6">2.4.-.-</ecNumber>
    </submittedName>
</protein>
<keyword evidence="4" id="KW-1133">Transmembrane helix</keyword>
<dbReference type="Proteomes" id="UP001372526">
    <property type="component" value="Unassembled WGS sequence"/>
</dbReference>
<evidence type="ECO:0000256" key="2">
    <source>
        <dbReference type="ARBA" id="ARBA00022676"/>
    </source>
</evidence>
<proteinExistence type="inferred from homology"/>
<dbReference type="PANTHER" id="PTHR22916:SF51">
    <property type="entry name" value="GLYCOSYLTRANSFERASE EPSH-RELATED"/>
    <property type="match status" value="1"/>
</dbReference>
<keyword evidence="4" id="KW-0812">Transmembrane</keyword>
<dbReference type="SUPFAM" id="SSF53448">
    <property type="entry name" value="Nucleotide-diphospho-sugar transferases"/>
    <property type="match status" value="1"/>
</dbReference>
<keyword evidence="2 6" id="KW-0328">Glycosyltransferase</keyword>
<sequence length="355" mass="41257">MKPKVSVIVPIYNVEQYVSRCLDSLLSQNFSDIEIIAVNDGSTDGSAKILNDYAKKDSRIMVIEKENGGVSSARNEGIRAANGEYIGFVDPDDWVDKDMYESMYNSAVDEKADIVMCTYTREFGSHSKIKEFNLPEKVCYHNEEVQLKVMRRLVGPLNEEIANPELLDAWGTVWSKLYRSDILKENNIEFVDLSTIGTNEDSLFNIYAFYYAKTFVFINKPYYHYWRVNTTSVTSSYKPSLMNQWFHLYSVIENFLDDKNMGKDFYIALNNRICLSTLGLGLNTISKENKVSALMKISKLHSILKDKRIKQSFRQFEMKYFSVAWRAFYFCAKFRFTLGFYFILVAIDKLRKIVR</sequence>
<dbReference type="GO" id="GO:0016757">
    <property type="term" value="F:glycosyltransferase activity"/>
    <property type="evidence" value="ECO:0007669"/>
    <property type="project" value="UniProtKB-KW"/>
</dbReference>
<evidence type="ECO:0000256" key="3">
    <source>
        <dbReference type="ARBA" id="ARBA00022679"/>
    </source>
</evidence>
<comment type="similarity">
    <text evidence="1">Belongs to the glycosyltransferase 2 family.</text>
</comment>
<dbReference type="Pfam" id="PF00535">
    <property type="entry name" value="Glycos_transf_2"/>
    <property type="match status" value="1"/>
</dbReference>
<feature type="transmembrane region" description="Helical" evidence="4">
    <location>
        <begin position="327"/>
        <end position="347"/>
    </location>
</feature>
<dbReference type="RefSeq" id="WP_336472403.1">
    <property type="nucleotide sequence ID" value="NZ_JBAWSX010000005.1"/>
</dbReference>
<dbReference type="EC" id="2.4.-.-" evidence="6"/>
<organism evidence="6 7">
    <name type="scientific">Bacillus bruguierae</name>
    <dbReference type="NCBI Taxonomy" id="3127667"/>
    <lineage>
        <taxon>Bacteria</taxon>
        <taxon>Bacillati</taxon>
        <taxon>Bacillota</taxon>
        <taxon>Bacilli</taxon>
        <taxon>Bacillales</taxon>
        <taxon>Bacillaceae</taxon>
        <taxon>Bacillus</taxon>
    </lineage>
</organism>
<keyword evidence="3 6" id="KW-0808">Transferase</keyword>
<keyword evidence="4" id="KW-0472">Membrane</keyword>
<dbReference type="InterPro" id="IPR001173">
    <property type="entry name" value="Glyco_trans_2-like"/>
</dbReference>
<dbReference type="Gene3D" id="3.90.550.10">
    <property type="entry name" value="Spore Coat Polysaccharide Biosynthesis Protein SpsA, Chain A"/>
    <property type="match status" value="1"/>
</dbReference>
<accession>A0ABU8FJB4</accession>
<dbReference type="InterPro" id="IPR029044">
    <property type="entry name" value="Nucleotide-diphossugar_trans"/>
</dbReference>
<keyword evidence="7" id="KW-1185">Reference proteome</keyword>
<dbReference type="PANTHER" id="PTHR22916">
    <property type="entry name" value="GLYCOSYLTRANSFERASE"/>
    <property type="match status" value="1"/>
</dbReference>
<evidence type="ECO:0000313" key="7">
    <source>
        <dbReference type="Proteomes" id="UP001372526"/>
    </source>
</evidence>
<reference evidence="6 7" key="1">
    <citation type="submission" date="2024-01" db="EMBL/GenBank/DDBJ databases">
        <title>Seven novel Bacillus-like species.</title>
        <authorList>
            <person name="Liu G."/>
        </authorList>
    </citation>
    <scope>NUCLEOTIDE SEQUENCE [LARGE SCALE GENOMIC DNA]</scope>
    <source>
        <strain evidence="6 7">FJAT-51639</strain>
    </source>
</reference>
<evidence type="ECO:0000256" key="1">
    <source>
        <dbReference type="ARBA" id="ARBA00006739"/>
    </source>
</evidence>
<gene>
    <name evidence="6" type="ORF">WAZ07_10520</name>
</gene>
<evidence type="ECO:0000256" key="4">
    <source>
        <dbReference type="SAM" id="Phobius"/>
    </source>
</evidence>
<feature type="domain" description="Glycosyltransferase 2-like" evidence="5">
    <location>
        <begin position="6"/>
        <end position="128"/>
    </location>
</feature>
<evidence type="ECO:0000313" key="6">
    <source>
        <dbReference type="EMBL" id="MEI4801755.1"/>
    </source>
</evidence>
<evidence type="ECO:0000259" key="5">
    <source>
        <dbReference type="Pfam" id="PF00535"/>
    </source>
</evidence>
<comment type="caution">
    <text evidence="6">The sequence shown here is derived from an EMBL/GenBank/DDBJ whole genome shotgun (WGS) entry which is preliminary data.</text>
</comment>